<protein>
    <recommendedName>
        <fullName evidence="2">F5/8 type C domain-containing protein</fullName>
    </recommendedName>
</protein>
<keyword evidence="4" id="KW-1185">Reference proteome</keyword>
<organism evidence="3 4">
    <name type="scientific">Penicillium steckii</name>
    <dbReference type="NCBI Taxonomy" id="303698"/>
    <lineage>
        <taxon>Eukaryota</taxon>
        <taxon>Fungi</taxon>
        <taxon>Dikarya</taxon>
        <taxon>Ascomycota</taxon>
        <taxon>Pezizomycotina</taxon>
        <taxon>Eurotiomycetes</taxon>
        <taxon>Eurotiomycetidae</taxon>
        <taxon>Eurotiales</taxon>
        <taxon>Aspergillaceae</taxon>
        <taxon>Penicillium</taxon>
    </lineage>
</organism>
<evidence type="ECO:0000313" key="3">
    <source>
        <dbReference type="EMBL" id="OQE15902.1"/>
    </source>
</evidence>
<evidence type="ECO:0000256" key="1">
    <source>
        <dbReference type="SAM" id="SignalP"/>
    </source>
</evidence>
<dbReference type="STRING" id="303698.A0A1V6SPC1"/>
<evidence type="ECO:0000259" key="2">
    <source>
        <dbReference type="Pfam" id="PF00754"/>
    </source>
</evidence>
<evidence type="ECO:0000313" key="4">
    <source>
        <dbReference type="Proteomes" id="UP000191285"/>
    </source>
</evidence>
<dbReference type="SUPFAM" id="SSF49785">
    <property type="entry name" value="Galactose-binding domain-like"/>
    <property type="match status" value="1"/>
</dbReference>
<dbReference type="Gene3D" id="2.60.120.260">
    <property type="entry name" value="Galactose-binding domain-like"/>
    <property type="match status" value="1"/>
</dbReference>
<reference evidence="4" key="1">
    <citation type="journal article" date="2017" name="Nat. Microbiol.">
        <title>Global analysis of biosynthetic gene clusters reveals vast potential of secondary metabolite production in Penicillium species.</title>
        <authorList>
            <person name="Nielsen J.C."/>
            <person name="Grijseels S."/>
            <person name="Prigent S."/>
            <person name="Ji B."/>
            <person name="Dainat J."/>
            <person name="Nielsen K.F."/>
            <person name="Frisvad J.C."/>
            <person name="Workman M."/>
            <person name="Nielsen J."/>
        </authorList>
    </citation>
    <scope>NUCLEOTIDE SEQUENCE [LARGE SCALE GENOMIC DNA]</scope>
    <source>
        <strain evidence="4">IBT 24891</strain>
    </source>
</reference>
<feature type="signal peptide" evidence="1">
    <location>
        <begin position="1"/>
        <end position="17"/>
    </location>
</feature>
<keyword evidence="1" id="KW-0732">Signal</keyword>
<comment type="caution">
    <text evidence="3">The sequence shown here is derived from an EMBL/GenBank/DDBJ whole genome shotgun (WGS) entry which is preliminary data.</text>
</comment>
<dbReference type="AlphaFoldDB" id="A0A1V6SPC1"/>
<gene>
    <name evidence="3" type="ORF">PENSTE_c026G01053</name>
</gene>
<proteinExistence type="predicted"/>
<sequence>MRTKWYTGAFLLGVASASDTEYLQSLYREGKTPDTTTIGSREVATISQPLPQGHAIDTNEWKLECTSETNGYECKQAIGNSTNTYWQSEANDDAHNITVNLGKERTVNGLTMVPRQDKEEVAYGTWWPDQAMKLSAFQPVKANYLRLSAPAKEGIAIADLQIYETDFITPDYTLGAWGPTIDLPLVPVAGAVDPISGAVVTWSARGHEIFTESPGGDTQTAT</sequence>
<accession>A0A1V6SPC1</accession>
<dbReference type="EMBL" id="MLKD01000026">
    <property type="protein sequence ID" value="OQE15902.1"/>
    <property type="molecule type" value="Genomic_DNA"/>
</dbReference>
<dbReference type="InterPro" id="IPR000421">
    <property type="entry name" value="FA58C"/>
</dbReference>
<dbReference type="Proteomes" id="UP000191285">
    <property type="component" value="Unassembled WGS sequence"/>
</dbReference>
<dbReference type="InterPro" id="IPR008979">
    <property type="entry name" value="Galactose-bd-like_sf"/>
</dbReference>
<feature type="domain" description="F5/8 type C" evidence="2">
    <location>
        <begin position="64"/>
        <end position="122"/>
    </location>
</feature>
<name>A0A1V6SPC1_9EURO</name>
<dbReference type="Pfam" id="PF00754">
    <property type="entry name" value="F5_F8_type_C"/>
    <property type="match status" value="1"/>
</dbReference>
<feature type="chain" id="PRO_5013342820" description="F5/8 type C domain-containing protein" evidence="1">
    <location>
        <begin position="18"/>
        <end position="222"/>
    </location>
</feature>